<evidence type="ECO:0000256" key="1">
    <source>
        <dbReference type="SAM" id="Phobius"/>
    </source>
</evidence>
<accession>A0A841BSU4</accession>
<feature type="signal peptide" evidence="2">
    <location>
        <begin position="1"/>
        <end position="31"/>
    </location>
</feature>
<keyword evidence="2" id="KW-0732">Signal</keyword>
<keyword evidence="1" id="KW-0812">Transmembrane</keyword>
<dbReference type="AlphaFoldDB" id="A0A841BSU4"/>
<feature type="transmembrane region" description="Helical" evidence="1">
    <location>
        <begin position="139"/>
        <end position="159"/>
    </location>
</feature>
<dbReference type="EMBL" id="JACHMN010000002">
    <property type="protein sequence ID" value="MBB5869860.1"/>
    <property type="molecule type" value="Genomic_DNA"/>
</dbReference>
<reference evidence="3 4" key="1">
    <citation type="submission" date="2020-08" db="EMBL/GenBank/DDBJ databases">
        <title>Sequencing the genomes of 1000 actinobacteria strains.</title>
        <authorList>
            <person name="Klenk H.-P."/>
        </authorList>
    </citation>
    <scope>NUCLEOTIDE SEQUENCE [LARGE SCALE GENOMIC DNA]</scope>
    <source>
        <strain evidence="3 4">DSM 45362</strain>
    </source>
</reference>
<organism evidence="3 4">
    <name type="scientific">Allocatelliglobosispora scoriae</name>
    <dbReference type="NCBI Taxonomy" id="643052"/>
    <lineage>
        <taxon>Bacteria</taxon>
        <taxon>Bacillati</taxon>
        <taxon>Actinomycetota</taxon>
        <taxon>Actinomycetes</taxon>
        <taxon>Micromonosporales</taxon>
        <taxon>Micromonosporaceae</taxon>
        <taxon>Allocatelliglobosispora</taxon>
    </lineage>
</organism>
<sequence length="168" mass="16883">MRAYKIATRIAAAALAAGGSTLLFGAAPARADTVFIEVNPSTINAGFSVSLRASCGSTVNPATAKSDAFGVITLMAEKNFLIGTATIPSDTKPHGYPVKLTCASGSTAITTLWVINPTKPTKGPNTGGGALAHQGNGPLVLGGSIAAICAGLGLGIVTLRRRRSAYEA</sequence>
<name>A0A841BSU4_9ACTN</name>
<evidence type="ECO:0000313" key="3">
    <source>
        <dbReference type="EMBL" id="MBB5869860.1"/>
    </source>
</evidence>
<keyword evidence="1" id="KW-1133">Transmembrane helix</keyword>
<evidence type="ECO:0000313" key="4">
    <source>
        <dbReference type="Proteomes" id="UP000587527"/>
    </source>
</evidence>
<dbReference type="RefSeq" id="WP_184836805.1">
    <property type="nucleotide sequence ID" value="NZ_JACHMN010000002.1"/>
</dbReference>
<protein>
    <submittedName>
        <fullName evidence="3">Uncharacterized protein</fullName>
    </submittedName>
</protein>
<feature type="chain" id="PRO_5032741090" evidence="2">
    <location>
        <begin position="32"/>
        <end position="168"/>
    </location>
</feature>
<proteinExistence type="predicted"/>
<gene>
    <name evidence="3" type="ORF">F4553_003239</name>
</gene>
<comment type="caution">
    <text evidence="3">The sequence shown here is derived from an EMBL/GenBank/DDBJ whole genome shotgun (WGS) entry which is preliminary data.</text>
</comment>
<keyword evidence="1" id="KW-0472">Membrane</keyword>
<dbReference type="Proteomes" id="UP000587527">
    <property type="component" value="Unassembled WGS sequence"/>
</dbReference>
<keyword evidence="4" id="KW-1185">Reference proteome</keyword>
<evidence type="ECO:0000256" key="2">
    <source>
        <dbReference type="SAM" id="SignalP"/>
    </source>
</evidence>